<evidence type="ECO:0000259" key="10">
    <source>
        <dbReference type="Pfam" id="PF08264"/>
    </source>
</evidence>
<evidence type="ECO:0000313" key="11">
    <source>
        <dbReference type="EMBL" id="KAJ8309000.1"/>
    </source>
</evidence>
<dbReference type="PANTHER" id="PTHR42765:SF1">
    <property type="entry name" value="ISOLEUCINE--TRNA LIGASE, MITOCHONDRIAL"/>
    <property type="match status" value="1"/>
</dbReference>
<dbReference type="InterPro" id="IPR013155">
    <property type="entry name" value="M/V/L/I-tRNA-synth_anticd-bd"/>
</dbReference>
<dbReference type="InterPro" id="IPR009008">
    <property type="entry name" value="Val/Leu/Ile-tRNA-synth_edit"/>
</dbReference>
<feature type="signal peptide" evidence="8">
    <location>
        <begin position="1"/>
        <end position="19"/>
    </location>
</feature>
<keyword evidence="3 7" id="KW-0547">Nucleotide-binding</keyword>
<evidence type="ECO:0000256" key="4">
    <source>
        <dbReference type="ARBA" id="ARBA00022840"/>
    </source>
</evidence>
<dbReference type="Proteomes" id="UP001217089">
    <property type="component" value="Unassembled WGS sequence"/>
</dbReference>
<keyword evidence="8" id="KW-0732">Signal</keyword>
<dbReference type="SUPFAM" id="SSF47323">
    <property type="entry name" value="Anticodon-binding domain of a subclass of class I aminoacyl-tRNA synthetases"/>
    <property type="match status" value="1"/>
</dbReference>
<dbReference type="CDD" id="cd07960">
    <property type="entry name" value="Anticodon_Ia_Ile_BEm"/>
    <property type="match status" value="1"/>
</dbReference>
<dbReference type="EMBL" id="JARBDR010000657">
    <property type="protein sequence ID" value="KAJ8309000.1"/>
    <property type="molecule type" value="Genomic_DNA"/>
</dbReference>
<evidence type="ECO:0000256" key="5">
    <source>
        <dbReference type="ARBA" id="ARBA00022917"/>
    </source>
</evidence>
<dbReference type="InterPro" id="IPR033708">
    <property type="entry name" value="Anticodon_Ile_BEm"/>
</dbReference>
<sequence>MVMLFSSDCFVLFYLKICGFDQLYNWQQNQNRHKEFILHDGPPYANGKPHVGHALNKILKDITNRYKLLRGYKIHYVPGWDCHGLPIELKALQKQSNKNLTPLQIRTLARNYAQEAIESQKAVFKRWGVMADWENQCYFTFNAKYEVNQLEIFFKMFEMGLVYQDFMPVYWSPSSRTALAEAELEYNKEHKSKAAYVRFTISKPSTELNSIIGWAGVAFDGMMYRNMLNGKELPFLPAHHVTPGKGTGLVHTAPVHGHDDYRVAQEHGLSLACMVDETGKYTWDAGKDLYGKQVCLDADDTVIDMLGDDVLQTSDFIHSYPYDWRTKKPVIIRASRQWFVDTKKLKEKAIGLYSPFVSASDKTIIDHVKSLFNQHGSDCWWNLTEEELIPKEELSKIGLGGHADFVKGTDILDIWFDSGVSWTTLPEDKKADLYMEGIDQFGGWFQSSLLTSIAVRNQAPYKIHGLINMYSSYHNRAENKAKDPSYGADVLRFWVARNSLAPQILIGSSVLERCNNEVFEVTELYEDYKYGSVLSLIERFMNSQVSAFYNTITKDRMYCTEKEGSSRINCQFVQYHVLNSLIKALAPVLPHLVEEVTRYCPWIDTSKGDSSVFKSGWLMSEPTWNNPDIEHLIKPVLDIKEDFYSAILSETPAEFDLIINASSRLYHLLKQLQSEEMSSFSPLTEILQTSTTSITTKQLYVTPDDTLTVDGLCKVHMKEGFFEPERYILVISPALKYVCERCRRYTSDHSNSPCERCMTVMAGEWNN</sequence>
<accession>A0ABQ9F034</accession>
<keyword evidence="6 7" id="KW-0030">Aminoacyl-tRNA synthetase</keyword>
<feature type="domain" description="Methionyl/Valyl/Leucyl/Isoleucyl-tRNA synthetase anticodon-binding" evidence="10">
    <location>
        <begin position="510"/>
        <end position="628"/>
    </location>
</feature>
<feature type="chain" id="PRO_5046891051" description="Isoleucine--tRNA ligase" evidence="8">
    <location>
        <begin position="20"/>
        <end position="767"/>
    </location>
</feature>
<dbReference type="InterPro" id="IPR002300">
    <property type="entry name" value="aa-tRNA-synth_Ia"/>
</dbReference>
<feature type="domain" description="Aminoacyl-tRNA synthetase class Ia" evidence="9">
    <location>
        <begin position="362"/>
        <end position="499"/>
    </location>
</feature>
<feature type="domain" description="Aminoacyl-tRNA synthetase class Ia" evidence="9">
    <location>
        <begin position="25"/>
        <end position="350"/>
    </location>
</feature>
<evidence type="ECO:0000256" key="8">
    <source>
        <dbReference type="SAM" id="SignalP"/>
    </source>
</evidence>
<name>A0ABQ9F034_TEGGR</name>
<evidence type="ECO:0000313" key="12">
    <source>
        <dbReference type="Proteomes" id="UP001217089"/>
    </source>
</evidence>
<dbReference type="InterPro" id="IPR014729">
    <property type="entry name" value="Rossmann-like_a/b/a_fold"/>
</dbReference>
<dbReference type="SUPFAM" id="SSF50677">
    <property type="entry name" value="ValRS/IleRS/LeuRS editing domain"/>
    <property type="match status" value="1"/>
</dbReference>
<dbReference type="Gene3D" id="3.90.740.10">
    <property type="entry name" value="Valyl/Leucyl/Isoleucyl-tRNA synthetase, editing domain"/>
    <property type="match status" value="1"/>
</dbReference>
<keyword evidence="4 7" id="KW-0067">ATP-binding</keyword>
<proteinExistence type="inferred from homology"/>
<keyword evidence="12" id="KW-1185">Reference proteome</keyword>
<dbReference type="InterPro" id="IPR001412">
    <property type="entry name" value="aa-tRNA-synth_I_CS"/>
</dbReference>
<dbReference type="SUPFAM" id="SSF52374">
    <property type="entry name" value="Nucleotidylyl transferase"/>
    <property type="match status" value="1"/>
</dbReference>
<gene>
    <name evidence="11" type="ORF">KUTeg_013874</name>
</gene>
<dbReference type="Pfam" id="PF00133">
    <property type="entry name" value="tRNA-synt_1"/>
    <property type="match status" value="2"/>
</dbReference>
<protein>
    <recommendedName>
        <fullName evidence="13">Isoleucine--tRNA ligase</fullName>
    </recommendedName>
</protein>
<comment type="caution">
    <text evidence="11">The sequence shown here is derived from an EMBL/GenBank/DDBJ whole genome shotgun (WGS) entry which is preliminary data.</text>
</comment>
<evidence type="ECO:0000256" key="6">
    <source>
        <dbReference type="ARBA" id="ARBA00023146"/>
    </source>
</evidence>
<organism evidence="11 12">
    <name type="scientific">Tegillarca granosa</name>
    <name type="common">Malaysian cockle</name>
    <name type="synonym">Anadara granosa</name>
    <dbReference type="NCBI Taxonomy" id="220873"/>
    <lineage>
        <taxon>Eukaryota</taxon>
        <taxon>Metazoa</taxon>
        <taxon>Spiralia</taxon>
        <taxon>Lophotrochozoa</taxon>
        <taxon>Mollusca</taxon>
        <taxon>Bivalvia</taxon>
        <taxon>Autobranchia</taxon>
        <taxon>Pteriomorphia</taxon>
        <taxon>Arcoida</taxon>
        <taxon>Arcoidea</taxon>
        <taxon>Arcidae</taxon>
        <taxon>Tegillarca</taxon>
    </lineage>
</organism>
<evidence type="ECO:0008006" key="13">
    <source>
        <dbReference type="Google" id="ProtNLM"/>
    </source>
</evidence>
<dbReference type="PROSITE" id="PS00178">
    <property type="entry name" value="AA_TRNA_LIGASE_I"/>
    <property type="match status" value="1"/>
</dbReference>
<keyword evidence="2 7" id="KW-0436">Ligase</keyword>
<evidence type="ECO:0000259" key="9">
    <source>
        <dbReference type="Pfam" id="PF00133"/>
    </source>
</evidence>
<evidence type="ECO:0000256" key="3">
    <source>
        <dbReference type="ARBA" id="ARBA00022741"/>
    </source>
</evidence>
<dbReference type="Gene3D" id="1.10.730.20">
    <property type="match status" value="1"/>
</dbReference>
<dbReference type="Pfam" id="PF08264">
    <property type="entry name" value="Anticodon_1"/>
    <property type="match status" value="1"/>
</dbReference>
<dbReference type="PANTHER" id="PTHR42765">
    <property type="entry name" value="SOLEUCYL-TRNA SYNTHETASE"/>
    <property type="match status" value="1"/>
</dbReference>
<dbReference type="InterPro" id="IPR009080">
    <property type="entry name" value="tRNAsynth_Ia_anticodon-bd"/>
</dbReference>
<evidence type="ECO:0000256" key="7">
    <source>
        <dbReference type="RuleBase" id="RU363035"/>
    </source>
</evidence>
<evidence type="ECO:0000256" key="2">
    <source>
        <dbReference type="ARBA" id="ARBA00022598"/>
    </source>
</evidence>
<comment type="similarity">
    <text evidence="1 7">Belongs to the class-I aminoacyl-tRNA synthetase family.</text>
</comment>
<reference evidence="11 12" key="1">
    <citation type="submission" date="2022-12" db="EMBL/GenBank/DDBJ databases">
        <title>Chromosome-level genome of Tegillarca granosa.</title>
        <authorList>
            <person name="Kim J."/>
        </authorList>
    </citation>
    <scope>NUCLEOTIDE SEQUENCE [LARGE SCALE GENOMIC DNA]</scope>
    <source>
        <strain evidence="11">Teg-2019</strain>
        <tissue evidence="11">Adductor muscle</tissue>
    </source>
</reference>
<keyword evidence="5 7" id="KW-0648">Protein biosynthesis</keyword>
<evidence type="ECO:0000256" key="1">
    <source>
        <dbReference type="ARBA" id="ARBA00005594"/>
    </source>
</evidence>
<dbReference type="Gene3D" id="3.40.50.620">
    <property type="entry name" value="HUPs"/>
    <property type="match status" value="2"/>
</dbReference>
<dbReference type="InterPro" id="IPR050081">
    <property type="entry name" value="Ile-tRNA_ligase"/>
</dbReference>